<dbReference type="AlphaFoldDB" id="A0A8D8FL61"/>
<name>A0A8D8FL61_CULPI</name>
<evidence type="ECO:0000313" key="1">
    <source>
        <dbReference type="EMBL" id="CAG6474930.1"/>
    </source>
</evidence>
<accession>A0A8D8FL61</accession>
<dbReference type="EMBL" id="HBUE01075783">
    <property type="protein sequence ID" value="CAG6474930.1"/>
    <property type="molecule type" value="Transcribed_RNA"/>
</dbReference>
<reference evidence="1" key="1">
    <citation type="submission" date="2021-05" db="EMBL/GenBank/DDBJ databases">
        <authorList>
            <person name="Alioto T."/>
            <person name="Alioto T."/>
            <person name="Gomez Garrido J."/>
        </authorList>
    </citation>
    <scope>NUCLEOTIDE SEQUENCE</scope>
</reference>
<sequence>MAMAVAILWLYRCEEQDDEVTSVRVVVAMVAELLASVRAHESPNLLNTTLASTAATSLQMPSFTYPSEMVWEELEELDGEELCTSGRLSSAVRRMPIVRRLTSGGFSASLRQLFSSVGEFSSSELFGRGTSSRLLVW</sequence>
<proteinExistence type="predicted"/>
<protein>
    <submittedName>
        <fullName evidence="1">(northern house mosquito) hypothetical protein</fullName>
    </submittedName>
</protein>
<organism evidence="1">
    <name type="scientific">Culex pipiens</name>
    <name type="common">House mosquito</name>
    <dbReference type="NCBI Taxonomy" id="7175"/>
    <lineage>
        <taxon>Eukaryota</taxon>
        <taxon>Metazoa</taxon>
        <taxon>Ecdysozoa</taxon>
        <taxon>Arthropoda</taxon>
        <taxon>Hexapoda</taxon>
        <taxon>Insecta</taxon>
        <taxon>Pterygota</taxon>
        <taxon>Neoptera</taxon>
        <taxon>Endopterygota</taxon>
        <taxon>Diptera</taxon>
        <taxon>Nematocera</taxon>
        <taxon>Culicoidea</taxon>
        <taxon>Culicidae</taxon>
        <taxon>Culicinae</taxon>
        <taxon>Culicini</taxon>
        <taxon>Culex</taxon>
        <taxon>Culex</taxon>
    </lineage>
</organism>